<dbReference type="Proteomes" id="UP000041254">
    <property type="component" value="Unassembled WGS sequence"/>
</dbReference>
<dbReference type="VEuPathDB" id="CryptoDB:Vbra_4268"/>
<name>A0A0G4F9I4_VITBC</name>
<organism evidence="1 2">
    <name type="scientific">Vitrella brassicaformis (strain CCMP3155)</name>
    <dbReference type="NCBI Taxonomy" id="1169540"/>
    <lineage>
        <taxon>Eukaryota</taxon>
        <taxon>Sar</taxon>
        <taxon>Alveolata</taxon>
        <taxon>Colpodellida</taxon>
        <taxon>Vitrellaceae</taxon>
        <taxon>Vitrella</taxon>
    </lineage>
</organism>
<dbReference type="PhylomeDB" id="A0A0G4F9I4"/>
<keyword evidence="2" id="KW-1185">Reference proteome</keyword>
<proteinExistence type="predicted"/>
<evidence type="ECO:0000313" key="2">
    <source>
        <dbReference type="Proteomes" id="UP000041254"/>
    </source>
</evidence>
<sequence length="692" mass="76260">MAADSPYQVAVDMQRMGVLRSAADAHRRTLQRIDDLLQRLEAYRKAFANEAGLTREQRQHASVQYGICFGVMDAVCQEDSMAKKGLLIPIAEEKLEYMEAFLRNQPRFPPLLLALPDTLIFGHLACLLGTQTIIGSLSSAHPSLHSLAVNPDMHQTVHFDGTELTAPTDRQLATWLPRLSKTTRAVMLCPSLVVDGDDFSHCPQQGWQAGEGALIFPKLKTVIVGGDWTRVACHRSWGLTSVQEVHMGDLERLPLSVFIGDMCASWKRWSPGPHTLTLDSGWTVPWVSAAGILSPSVKKLRGLVINGGSTPTLPLPPDIVSRPQVEELDAIITGRNVTKATIAELHWVRSHWLAPNAAVRCHAADELTFSTAVFAYMSDTMAAYAPSIAALARAATSVSLRLYWKQGSTFPYLFPDSLLLPDSRDDQAVLFERARRLVAIDIVTVMHGVLSHAAHAFPSVATLVLPMSVVRTGESMAWAMDALGNLGNLRVIEFTLGDSEPSFTSSVPQCDGVGPYLHLKGVFSPSVCSLTFEEQTGQAEQIEGLRQRVRQITLEVDLSVDVHGEMWVYCEDVAAACLAAIRSLPHLDRIVLECREMSGEGDEWGKDDKGKEGENPSFIFDLLHTCRILPYGYMQSHGRTFSLALRTLGYEAVELPPLGYDCRVEVRRIGFVDDPMQRKITDYFSPSPSSTE</sequence>
<dbReference type="InParanoid" id="A0A0G4F9I4"/>
<gene>
    <name evidence="1" type="ORF">Vbra_4268</name>
</gene>
<accession>A0A0G4F9I4</accession>
<protein>
    <submittedName>
        <fullName evidence="1">Uncharacterized protein</fullName>
    </submittedName>
</protein>
<dbReference type="EMBL" id="CDMY01000395">
    <property type="protein sequence ID" value="CEM09567.1"/>
    <property type="molecule type" value="Genomic_DNA"/>
</dbReference>
<reference evidence="1 2" key="1">
    <citation type="submission" date="2014-11" db="EMBL/GenBank/DDBJ databases">
        <authorList>
            <person name="Zhu J."/>
            <person name="Qi W."/>
            <person name="Song R."/>
        </authorList>
    </citation>
    <scope>NUCLEOTIDE SEQUENCE [LARGE SCALE GENOMIC DNA]</scope>
</reference>
<dbReference type="AlphaFoldDB" id="A0A0G4F9I4"/>
<evidence type="ECO:0000313" key="1">
    <source>
        <dbReference type="EMBL" id="CEM09567.1"/>
    </source>
</evidence>